<dbReference type="OrthoDB" id="4500237at2759"/>
<dbReference type="InParanoid" id="C1GAR0"/>
<dbReference type="GO" id="GO:0003924">
    <property type="term" value="F:GTPase activity"/>
    <property type="evidence" value="ECO:0007669"/>
    <property type="project" value="InterPro"/>
</dbReference>
<dbReference type="AlphaFoldDB" id="C1GAR0"/>
<dbReference type="Proteomes" id="UP000001628">
    <property type="component" value="Unassembled WGS sequence"/>
</dbReference>
<dbReference type="Pfam" id="PF00071">
    <property type="entry name" value="Ras"/>
    <property type="match status" value="1"/>
</dbReference>
<dbReference type="InterPro" id="IPR027417">
    <property type="entry name" value="P-loop_NTPase"/>
</dbReference>
<protein>
    <submittedName>
        <fullName evidence="1">Uncharacterized protein</fullName>
    </submittedName>
</protein>
<dbReference type="GO" id="GO:0005525">
    <property type="term" value="F:GTP binding"/>
    <property type="evidence" value="ECO:0007669"/>
    <property type="project" value="InterPro"/>
</dbReference>
<dbReference type="Gene3D" id="3.40.50.300">
    <property type="entry name" value="P-loop containing nucleotide triphosphate hydrolases"/>
    <property type="match status" value="1"/>
</dbReference>
<evidence type="ECO:0000313" key="1">
    <source>
        <dbReference type="EMBL" id="EEH48262.2"/>
    </source>
</evidence>
<dbReference type="STRING" id="502780.C1GAR0"/>
<gene>
    <name evidence="1" type="ORF">PADG_04346</name>
</gene>
<name>C1GAR0_PARBD</name>
<sequence length="191" mass="21311">MRLSFATHAVHQHSNCCLGPPLPLYVKSTKRLHRLEGSKSLKQFTCFPRLPHELQLAVLRAALVSSDPVVLPTPHINGININILKPFCIVAEIAFVTPAKPRAVTTEEGQELARRLGCNFVELTSKTYNDVENVFTGLIRKHRSRVAGISRSSGYMPRGQNLAPIAHIRALIGVIRSLARTLKQRTFRIFT</sequence>
<dbReference type="RefSeq" id="XP_010759424.1">
    <property type="nucleotide sequence ID" value="XM_010761122.1"/>
</dbReference>
<dbReference type="VEuPathDB" id="FungiDB:PADG_04346"/>
<dbReference type="EMBL" id="KN275960">
    <property type="protein sequence ID" value="EEH48262.2"/>
    <property type="molecule type" value="Genomic_DNA"/>
</dbReference>
<reference evidence="1 2" key="1">
    <citation type="journal article" date="2011" name="PLoS Genet.">
        <title>Comparative genomic analysis of human fungal pathogens causing paracoccidioidomycosis.</title>
        <authorList>
            <person name="Desjardins C.A."/>
            <person name="Champion M.D."/>
            <person name="Holder J.W."/>
            <person name="Muszewska A."/>
            <person name="Goldberg J."/>
            <person name="Bailao A.M."/>
            <person name="Brigido M.M."/>
            <person name="Ferreira M.E."/>
            <person name="Garcia A.M."/>
            <person name="Grynberg M."/>
            <person name="Gujja S."/>
            <person name="Heiman D.I."/>
            <person name="Henn M.R."/>
            <person name="Kodira C.D."/>
            <person name="Leon-Narvaez H."/>
            <person name="Longo L.V."/>
            <person name="Ma L.J."/>
            <person name="Malavazi I."/>
            <person name="Matsuo A.L."/>
            <person name="Morais F.V."/>
            <person name="Pereira M."/>
            <person name="Rodriguez-Brito S."/>
            <person name="Sakthikumar S."/>
            <person name="Salem-Izacc S.M."/>
            <person name="Sykes S.M."/>
            <person name="Teixeira M.M."/>
            <person name="Vallejo M.C."/>
            <person name="Walter M.E."/>
            <person name="Yandava C."/>
            <person name="Young S."/>
            <person name="Zeng Q."/>
            <person name="Zucker J."/>
            <person name="Felipe M.S."/>
            <person name="Goldman G.H."/>
            <person name="Haas B.J."/>
            <person name="McEwen J.G."/>
            <person name="Nino-Vega G."/>
            <person name="Puccia R."/>
            <person name="San-Blas G."/>
            <person name="Soares C.M."/>
            <person name="Birren B.W."/>
            <person name="Cuomo C.A."/>
        </authorList>
    </citation>
    <scope>NUCLEOTIDE SEQUENCE [LARGE SCALE GENOMIC DNA]</scope>
    <source>
        <strain evidence="1 2">Pb18</strain>
    </source>
</reference>
<dbReference type="InterPro" id="IPR001806">
    <property type="entry name" value="Small_GTPase"/>
</dbReference>
<evidence type="ECO:0000313" key="2">
    <source>
        <dbReference type="Proteomes" id="UP000001628"/>
    </source>
</evidence>
<accession>C1GAR0</accession>
<dbReference type="eggNOG" id="ENOG502T5IW">
    <property type="taxonomic scope" value="Eukaryota"/>
</dbReference>
<dbReference type="HOGENOM" id="CLU_1421817_0_0_1"/>
<keyword evidence="2" id="KW-1185">Reference proteome</keyword>
<dbReference type="SUPFAM" id="SSF52540">
    <property type="entry name" value="P-loop containing nucleoside triphosphate hydrolases"/>
    <property type="match status" value="1"/>
</dbReference>
<dbReference type="GeneID" id="22583490"/>
<proteinExistence type="predicted"/>
<organism evidence="1 2">
    <name type="scientific">Paracoccidioides brasiliensis (strain Pb18)</name>
    <dbReference type="NCBI Taxonomy" id="502780"/>
    <lineage>
        <taxon>Eukaryota</taxon>
        <taxon>Fungi</taxon>
        <taxon>Dikarya</taxon>
        <taxon>Ascomycota</taxon>
        <taxon>Pezizomycotina</taxon>
        <taxon>Eurotiomycetes</taxon>
        <taxon>Eurotiomycetidae</taxon>
        <taxon>Onygenales</taxon>
        <taxon>Ajellomycetaceae</taxon>
        <taxon>Paracoccidioides</taxon>
    </lineage>
</organism>
<dbReference type="KEGG" id="pbn:PADG_04346"/>